<proteinExistence type="predicted"/>
<dbReference type="STRING" id="48467.SAMN02745166_01275"/>
<sequence>MADVSAPPAPVHSSAPAPVTSLTSVSSTAVDLTRLIYMLYQDVEAQINRADLKAQITLSTSAILAAMVANLGLGLASPHLTDWRLTEWCVLVVYGAFLLSITMAIGHALLAAFPRSLGKSHAPNPNPNLYFTADIVSLEAETYVRLFSDQLNSDVRDKVLKQIHAKARVLEMKIAHIRTGLRFLSLAMMLWLLARIVLVIGYARLPAHG</sequence>
<comment type="subcellular location">
    <subcellularLocation>
        <location evidence="1">Cell membrane</location>
    </subcellularLocation>
</comment>
<evidence type="ECO:0000256" key="6">
    <source>
        <dbReference type="ARBA" id="ARBA00023118"/>
    </source>
</evidence>
<feature type="transmembrane region" description="Helical" evidence="8">
    <location>
        <begin position="88"/>
        <end position="113"/>
    </location>
</feature>
<dbReference type="GO" id="GO:0000166">
    <property type="term" value="F:nucleotide binding"/>
    <property type="evidence" value="ECO:0007669"/>
    <property type="project" value="UniProtKB-KW"/>
</dbReference>
<evidence type="ECO:0000256" key="8">
    <source>
        <dbReference type="SAM" id="Phobius"/>
    </source>
</evidence>
<evidence type="ECO:0000313" key="11">
    <source>
        <dbReference type="Proteomes" id="UP000190774"/>
    </source>
</evidence>
<accession>A0A1T4XBG2</accession>
<dbReference type="AlphaFoldDB" id="A0A1T4XBG2"/>
<keyword evidence="5 8" id="KW-1133">Transmembrane helix</keyword>
<keyword evidence="7 8" id="KW-0472">Membrane</keyword>
<evidence type="ECO:0000256" key="1">
    <source>
        <dbReference type="ARBA" id="ARBA00004236"/>
    </source>
</evidence>
<dbReference type="RefSeq" id="WP_078812465.1">
    <property type="nucleotide sequence ID" value="NZ_FUYE01000003.1"/>
</dbReference>
<evidence type="ECO:0000256" key="4">
    <source>
        <dbReference type="ARBA" id="ARBA00022741"/>
    </source>
</evidence>
<dbReference type="GO" id="GO:0051607">
    <property type="term" value="P:defense response to virus"/>
    <property type="evidence" value="ECO:0007669"/>
    <property type="project" value="UniProtKB-KW"/>
</dbReference>
<evidence type="ECO:0000259" key="9">
    <source>
        <dbReference type="Pfam" id="PF18967"/>
    </source>
</evidence>
<dbReference type="Pfam" id="PF18967">
    <property type="entry name" value="PycTM"/>
    <property type="match status" value="1"/>
</dbReference>
<gene>
    <name evidence="10" type="ORF">SAMN02745166_01275</name>
</gene>
<feature type="transmembrane region" description="Helical" evidence="8">
    <location>
        <begin position="183"/>
        <end position="203"/>
    </location>
</feature>
<evidence type="ECO:0000256" key="3">
    <source>
        <dbReference type="ARBA" id="ARBA00022692"/>
    </source>
</evidence>
<protein>
    <recommendedName>
        <fullName evidence="9">Pycsar effector protein domain-containing protein</fullName>
    </recommendedName>
</protein>
<evidence type="ECO:0000256" key="7">
    <source>
        <dbReference type="ARBA" id="ARBA00023136"/>
    </source>
</evidence>
<evidence type="ECO:0000313" key="10">
    <source>
        <dbReference type="EMBL" id="SKA86281.1"/>
    </source>
</evidence>
<keyword evidence="2" id="KW-1003">Cell membrane</keyword>
<dbReference type="GO" id="GO:0005886">
    <property type="term" value="C:plasma membrane"/>
    <property type="evidence" value="ECO:0007669"/>
    <property type="project" value="UniProtKB-SubCell"/>
</dbReference>
<evidence type="ECO:0000256" key="2">
    <source>
        <dbReference type="ARBA" id="ARBA00022475"/>
    </source>
</evidence>
<keyword evidence="11" id="KW-1185">Reference proteome</keyword>
<reference evidence="11" key="1">
    <citation type="submission" date="2017-02" db="EMBL/GenBank/DDBJ databases">
        <authorList>
            <person name="Varghese N."/>
            <person name="Submissions S."/>
        </authorList>
    </citation>
    <scope>NUCLEOTIDE SEQUENCE [LARGE SCALE GENOMIC DNA]</scope>
    <source>
        <strain evidence="11">ATCC 700200</strain>
    </source>
</reference>
<name>A0A1T4XBG2_9BACT</name>
<dbReference type="OrthoDB" id="194049at2"/>
<dbReference type="Proteomes" id="UP000190774">
    <property type="component" value="Unassembled WGS sequence"/>
</dbReference>
<keyword evidence="4" id="KW-0547">Nucleotide-binding</keyword>
<feature type="domain" description="Pycsar effector protein" evidence="9">
    <location>
        <begin position="39"/>
        <end position="197"/>
    </location>
</feature>
<dbReference type="EMBL" id="FUYE01000003">
    <property type="protein sequence ID" value="SKA86281.1"/>
    <property type="molecule type" value="Genomic_DNA"/>
</dbReference>
<feature type="transmembrane region" description="Helical" evidence="8">
    <location>
        <begin position="56"/>
        <end position="76"/>
    </location>
</feature>
<dbReference type="InterPro" id="IPR043760">
    <property type="entry name" value="PycTM_dom"/>
</dbReference>
<keyword evidence="3 8" id="KW-0812">Transmembrane</keyword>
<organism evidence="10 11">
    <name type="scientific">Prosthecobacter debontii</name>
    <dbReference type="NCBI Taxonomy" id="48467"/>
    <lineage>
        <taxon>Bacteria</taxon>
        <taxon>Pseudomonadati</taxon>
        <taxon>Verrucomicrobiota</taxon>
        <taxon>Verrucomicrobiia</taxon>
        <taxon>Verrucomicrobiales</taxon>
        <taxon>Verrucomicrobiaceae</taxon>
        <taxon>Prosthecobacter</taxon>
    </lineage>
</organism>
<evidence type="ECO:0000256" key="5">
    <source>
        <dbReference type="ARBA" id="ARBA00022989"/>
    </source>
</evidence>
<keyword evidence="6" id="KW-0051">Antiviral defense</keyword>